<sequence length="239" mass="26016">MAPPLLLYLSLVWAALWLQPMLGVAADREGGERCSPVLCGNVSIGFPFRIVPEQAMECGLVGFQVQCSNNTPYLGFYGGEYWLQILDIFYGNGSMRIADVHKLQDFNISARCHAPTNNSTTKLGFPFSVSPANKNLIFYNCTTAPPTAERERLLETVCHNNTFVRVAERFDESGGYSGYFLAGCDAVLFPVLGGSGKVNVSSYKELISDGFLLTWQLPPSSPLPPPTSGKFTPGANKSV</sequence>
<accession>A0A5J9UE83</accession>
<feature type="domain" description="Wall-associated receptor kinase galacturonan-binding" evidence="4">
    <location>
        <begin position="34"/>
        <end position="99"/>
    </location>
</feature>
<gene>
    <name evidence="5" type="ORF">EJB05_31715</name>
</gene>
<evidence type="ECO:0000313" key="5">
    <source>
        <dbReference type="EMBL" id="TVU22039.1"/>
    </source>
</evidence>
<feature type="chain" id="PRO_5023831265" description="Wall-associated receptor kinase galacturonan-binding domain-containing protein" evidence="3">
    <location>
        <begin position="27"/>
        <end position="239"/>
    </location>
</feature>
<dbReference type="Proteomes" id="UP000324897">
    <property type="component" value="Unassembled WGS sequence"/>
</dbReference>
<protein>
    <recommendedName>
        <fullName evidence="4">Wall-associated receptor kinase galacturonan-binding domain-containing protein</fullName>
    </recommendedName>
</protein>
<evidence type="ECO:0000256" key="1">
    <source>
        <dbReference type="ARBA" id="ARBA00004167"/>
    </source>
</evidence>
<dbReference type="AlphaFoldDB" id="A0A5J9UE83"/>
<keyword evidence="6" id="KW-1185">Reference proteome</keyword>
<name>A0A5J9UE83_9POAL</name>
<organism evidence="5 6">
    <name type="scientific">Eragrostis curvula</name>
    <name type="common">weeping love grass</name>
    <dbReference type="NCBI Taxonomy" id="38414"/>
    <lineage>
        <taxon>Eukaryota</taxon>
        <taxon>Viridiplantae</taxon>
        <taxon>Streptophyta</taxon>
        <taxon>Embryophyta</taxon>
        <taxon>Tracheophyta</taxon>
        <taxon>Spermatophyta</taxon>
        <taxon>Magnoliopsida</taxon>
        <taxon>Liliopsida</taxon>
        <taxon>Poales</taxon>
        <taxon>Poaceae</taxon>
        <taxon>PACMAD clade</taxon>
        <taxon>Chloridoideae</taxon>
        <taxon>Eragrostideae</taxon>
        <taxon>Eragrostidinae</taxon>
        <taxon>Eragrostis</taxon>
    </lineage>
</organism>
<proteinExistence type="predicted"/>
<evidence type="ECO:0000256" key="3">
    <source>
        <dbReference type="SAM" id="SignalP"/>
    </source>
</evidence>
<comment type="subcellular location">
    <subcellularLocation>
        <location evidence="1">Membrane</location>
        <topology evidence="1">Single-pass membrane protein</topology>
    </subcellularLocation>
</comment>
<evidence type="ECO:0000256" key="2">
    <source>
        <dbReference type="ARBA" id="ARBA00022729"/>
    </source>
</evidence>
<feature type="signal peptide" evidence="3">
    <location>
        <begin position="1"/>
        <end position="26"/>
    </location>
</feature>
<evidence type="ECO:0000259" key="4">
    <source>
        <dbReference type="Pfam" id="PF13947"/>
    </source>
</evidence>
<feature type="non-terminal residue" evidence="5">
    <location>
        <position position="1"/>
    </location>
</feature>
<dbReference type="PANTHER" id="PTHR33138:SF73">
    <property type="entry name" value="WALL-ASSOCIATED RECEPTOR KINASE GALACTURONAN-BINDING DOMAIN-CONTAINING PROTEIN"/>
    <property type="match status" value="1"/>
</dbReference>
<dbReference type="Gramene" id="TVU22039">
    <property type="protein sequence ID" value="TVU22039"/>
    <property type="gene ID" value="EJB05_31715"/>
</dbReference>
<dbReference type="EMBL" id="RWGY01000026">
    <property type="protein sequence ID" value="TVU22039.1"/>
    <property type="molecule type" value="Genomic_DNA"/>
</dbReference>
<reference evidence="5 6" key="1">
    <citation type="journal article" date="2019" name="Sci. Rep.">
        <title>A high-quality genome of Eragrostis curvula grass provides insights into Poaceae evolution and supports new strategies to enhance forage quality.</title>
        <authorList>
            <person name="Carballo J."/>
            <person name="Santos B.A.C.M."/>
            <person name="Zappacosta D."/>
            <person name="Garbus I."/>
            <person name="Selva J.P."/>
            <person name="Gallo C.A."/>
            <person name="Diaz A."/>
            <person name="Albertini E."/>
            <person name="Caccamo M."/>
            <person name="Echenique V."/>
        </authorList>
    </citation>
    <scope>NUCLEOTIDE SEQUENCE [LARGE SCALE GENOMIC DNA]</scope>
    <source>
        <strain evidence="6">cv. Victoria</strain>
        <tissue evidence="5">Leaf</tissue>
    </source>
</reference>
<dbReference type="OrthoDB" id="687559at2759"/>
<keyword evidence="2 3" id="KW-0732">Signal</keyword>
<dbReference type="GO" id="GO:0030247">
    <property type="term" value="F:polysaccharide binding"/>
    <property type="evidence" value="ECO:0007669"/>
    <property type="project" value="InterPro"/>
</dbReference>
<dbReference type="GO" id="GO:0016020">
    <property type="term" value="C:membrane"/>
    <property type="evidence" value="ECO:0007669"/>
    <property type="project" value="UniProtKB-SubCell"/>
</dbReference>
<comment type="caution">
    <text evidence="5">The sequence shown here is derived from an EMBL/GenBank/DDBJ whole genome shotgun (WGS) entry which is preliminary data.</text>
</comment>
<dbReference type="InterPro" id="IPR025287">
    <property type="entry name" value="WAK_GUB"/>
</dbReference>
<dbReference type="PANTHER" id="PTHR33138">
    <property type="entry name" value="OS01G0690200 PROTEIN"/>
    <property type="match status" value="1"/>
</dbReference>
<evidence type="ECO:0000313" key="6">
    <source>
        <dbReference type="Proteomes" id="UP000324897"/>
    </source>
</evidence>
<dbReference type="Pfam" id="PF13947">
    <property type="entry name" value="GUB_WAK_bind"/>
    <property type="match status" value="1"/>
</dbReference>